<protein>
    <submittedName>
        <fullName evidence="1">Uncharacterized protein</fullName>
    </submittedName>
</protein>
<name>A0AAW1SU80_9CHLO</name>
<organism evidence="1 2">
    <name type="scientific">Apatococcus fuscideae</name>
    <dbReference type="NCBI Taxonomy" id="2026836"/>
    <lineage>
        <taxon>Eukaryota</taxon>
        <taxon>Viridiplantae</taxon>
        <taxon>Chlorophyta</taxon>
        <taxon>core chlorophytes</taxon>
        <taxon>Trebouxiophyceae</taxon>
        <taxon>Chlorellales</taxon>
        <taxon>Chlorellaceae</taxon>
        <taxon>Apatococcus</taxon>
    </lineage>
</organism>
<dbReference type="EMBL" id="JALJOV010000961">
    <property type="protein sequence ID" value="KAK9857605.1"/>
    <property type="molecule type" value="Genomic_DNA"/>
</dbReference>
<gene>
    <name evidence="1" type="ORF">WJX84_003183</name>
</gene>
<reference evidence="1 2" key="1">
    <citation type="journal article" date="2024" name="Nat. Commun.">
        <title>Phylogenomics reveals the evolutionary origins of lichenization in chlorophyte algae.</title>
        <authorList>
            <person name="Puginier C."/>
            <person name="Libourel C."/>
            <person name="Otte J."/>
            <person name="Skaloud P."/>
            <person name="Haon M."/>
            <person name="Grisel S."/>
            <person name="Petersen M."/>
            <person name="Berrin J.G."/>
            <person name="Delaux P.M."/>
            <person name="Dal Grande F."/>
            <person name="Keller J."/>
        </authorList>
    </citation>
    <scope>NUCLEOTIDE SEQUENCE [LARGE SCALE GENOMIC DNA]</scope>
    <source>
        <strain evidence="1 2">SAG 2523</strain>
    </source>
</reference>
<comment type="caution">
    <text evidence="1">The sequence shown here is derived from an EMBL/GenBank/DDBJ whole genome shotgun (WGS) entry which is preliminary data.</text>
</comment>
<accession>A0AAW1SU80</accession>
<dbReference type="AlphaFoldDB" id="A0AAW1SU80"/>
<evidence type="ECO:0000313" key="2">
    <source>
        <dbReference type="Proteomes" id="UP001485043"/>
    </source>
</evidence>
<evidence type="ECO:0000313" key="1">
    <source>
        <dbReference type="EMBL" id="KAK9857605.1"/>
    </source>
</evidence>
<dbReference type="Proteomes" id="UP001485043">
    <property type="component" value="Unassembled WGS sequence"/>
</dbReference>
<keyword evidence="2" id="KW-1185">Reference proteome</keyword>
<feature type="non-terminal residue" evidence="1">
    <location>
        <position position="57"/>
    </location>
</feature>
<sequence length="57" mass="5944">MPCLTGERYLFGSPDHLISADAGRLLATNINNKQQIEHGGMVSGVSCIASDQAGNIA</sequence>
<proteinExistence type="predicted"/>